<dbReference type="Proteomes" id="UP001499967">
    <property type="component" value="Unassembled WGS sequence"/>
</dbReference>
<dbReference type="Pfam" id="PF02086">
    <property type="entry name" value="MethyltransfD12"/>
    <property type="match status" value="1"/>
</dbReference>
<dbReference type="GO" id="GO:0008168">
    <property type="term" value="F:methyltransferase activity"/>
    <property type="evidence" value="ECO:0007669"/>
    <property type="project" value="UniProtKB-KW"/>
</dbReference>
<organism evidence="4 5">
    <name type="scientific">Pseudonocardia zijingensis</name>
    <dbReference type="NCBI Taxonomy" id="153376"/>
    <lineage>
        <taxon>Bacteria</taxon>
        <taxon>Bacillati</taxon>
        <taxon>Actinomycetota</taxon>
        <taxon>Actinomycetes</taxon>
        <taxon>Pseudonocardiales</taxon>
        <taxon>Pseudonocardiaceae</taxon>
        <taxon>Pseudonocardia</taxon>
    </lineage>
</organism>
<dbReference type="PIRSF" id="PIRSF000398">
    <property type="entry name" value="M_m6A_EcoRV"/>
    <property type="match status" value="1"/>
</dbReference>
<evidence type="ECO:0000256" key="3">
    <source>
        <dbReference type="ARBA" id="ARBA00022691"/>
    </source>
</evidence>
<evidence type="ECO:0000256" key="2">
    <source>
        <dbReference type="ARBA" id="ARBA00022679"/>
    </source>
</evidence>
<accession>A0ABN1N8W1</accession>
<dbReference type="PANTHER" id="PTHR30481">
    <property type="entry name" value="DNA ADENINE METHYLASE"/>
    <property type="match status" value="1"/>
</dbReference>
<comment type="caution">
    <text evidence="4">The sequence shown here is derived from an EMBL/GenBank/DDBJ whole genome shotgun (WGS) entry which is preliminary data.</text>
</comment>
<dbReference type="PANTHER" id="PTHR30481:SF4">
    <property type="entry name" value="SITE-SPECIFIC DNA-METHYLTRANSFERASE (ADENINE-SPECIFIC)"/>
    <property type="match status" value="1"/>
</dbReference>
<dbReference type="PRINTS" id="PR00505">
    <property type="entry name" value="D12N6MTFRASE"/>
</dbReference>
<dbReference type="GO" id="GO:0032259">
    <property type="term" value="P:methylation"/>
    <property type="evidence" value="ECO:0007669"/>
    <property type="project" value="UniProtKB-KW"/>
</dbReference>
<evidence type="ECO:0000313" key="4">
    <source>
        <dbReference type="EMBL" id="GAA0897930.1"/>
    </source>
</evidence>
<dbReference type="InterPro" id="IPR012327">
    <property type="entry name" value="MeTrfase_D12"/>
</dbReference>
<dbReference type="Gene3D" id="3.40.50.150">
    <property type="entry name" value="Vaccinia Virus protein VP39"/>
    <property type="match status" value="2"/>
</dbReference>
<dbReference type="RefSeq" id="WP_343944976.1">
    <property type="nucleotide sequence ID" value="NZ_BAAAHP010000187.1"/>
</dbReference>
<dbReference type="InterPro" id="IPR012263">
    <property type="entry name" value="M_m6A_EcoRV"/>
</dbReference>
<dbReference type="SUPFAM" id="SSF53335">
    <property type="entry name" value="S-adenosyl-L-methionine-dependent methyltransferases"/>
    <property type="match status" value="1"/>
</dbReference>
<proteinExistence type="predicted"/>
<protein>
    <submittedName>
        <fullName evidence="4">DNA adenine methylase</fullName>
    </submittedName>
</protein>
<sequence length="278" mass="30978">MTAPPFPYFGGKQLLASRIAAVFPPHRHYVEPFAGSLAVLLAKAPSPFETVNDLDSDLMTFWQVLRDQPDELARVCALTPHSRAEFEAARTRPDTLTDLERARRVWVYLTQGRGGVLRNTGWRHYKKPSGGTSVTDYLRGYVARIHPALERLQHVSLECRPALDVIADYGCHPDVLLYVDPPYLGSTRGWGANYRLEMRGVDEHAELVDALAGCRASVVLSGYPSQLYDDALAGWHRLEIPTHTGQSARGAWSARTEVLWMNRPIADQRGLFELGGTA</sequence>
<name>A0ABN1N8W1_9PSEU</name>
<evidence type="ECO:0000313" key="5">
    <source>
        <dbReference type="Proteomes" id="UP001499967"/>
    </source>
</evidence>
<evidence type="ECO:0000256" key="1">
    <source>
        <dbReference type="ARBA" id="ARBA00022603"/>
    </source>
</evidence>
<keyword evidence="2" id="KW-0808">Transferase</keyword>
<keyword evidence="1 4" id="KW-0489">Methyltransferase</keyword>
<dbReference type="InterPro" id="IPR029063">
    <property type="entry name" value="SAM-dependent_MTases_sf"/>
</dbReference>
<gene>
    <name evidence="4" type="ORF">GCM10009559_59450</name>
</gene>
<keyword evidence="3" id="KW-0949">S-adenosyl-L-methionine</keyword>
<keyword evidence="5" id="KW-1185">Reference proteome</keyword>
<dbReference type="EMBL" id="BAAAHP010000187">
    <property type="protein sequence ID" value="GAA0897930.1"/>
    <property type="molecule type" value="Genomic_DNA"/>
</dbReference>
<reference evidence="4 5" key="1">
    <citation type="journal article" date="2019" name="Int. J. Syst. Evol. Microbiol.">
        <title>The Global Catalogue of Microorganisms (GCM) 10K type strain sequencing project: providing services to taxonomists for standard genome sequencing and annotation.</title>
        <authorList>
            <consortium name="The Broad Institute Genomics Platform"/>
            <consortium name="The Broad Institute Genome Sequencing Center for Infectious Disease"/>
            <person name="Wu L."/>
            <person name="Ma J."/>
        </authorList>
    </citation>
    <scope>NUCLEOTIDE SEQUENCE [LARGE SCALE GENOMIC DNA]</scope>
    <source>
        <strain evidence="4 5">JCM 11117</strain>
    </source>
</reference>